<name>A0A2G6KCP5_9BACT</name>
<protein>
    <recommendedName>
        <fullName evidence="3">Transposase</fullName>
    </recommendedName>
</protein>
<dbReference type="PANTHER" id="PTHR41317">
    <property type="entry name" value="PD-(D_E)XK NUCLEASE FAMILY TRANSPOSASE"/>
    <property type="match status" value="1"/>
</dbReference>
<reference evidence="1 2" key="1">
    <citation type="submission" date="2017-10" db="EMBL/GenBank/DDBJ databases">
        <title>Novel microbial diversity and functional potential in the marine mammal oral microbiome.</title>
        <authorList>
            <person name="Dudek N.K."/>
            <person name="Sun C.L."/>
            <person name="Burstein D."/>
            <person name="Kantor R.S."/>
            <person name="Aliaga Goltsman D.S."/>
            <person name="Bik E.M."/>
            <person name="Thomas B.C."/>
            <person name="Banfield J.F."/>
            <person name="Relman D.A."/>
        </authorList>
    </citation>
    <scope>NUCLEOTIDE SEQUENCE [LARGE SCALE GENOMIC DNA]</scope>
    <source>
        <strain evidence="1">DOLJORAL78_47_16</strain>
    </source>
</reference>
<comment type="caution">
    <text evidence="1">The sequence shown here is derived from an EMBL/GenBank/DDBJ whole genome shotgun (WGS) entry which is preliminary data.</text>
</comment>
<dbReference type="PANTHER" id="PTHR41317:SF1">
    <property type="entry name" value="PD-(D_E)XK NUCLEASE FAMILY TRANSPOSASE"/>
    <property type="match status" value="1"/>
</dbReference>
<proteinExistence type="predicted"/>
<accession>A0A2G6KCP5</accession>
<dbReference type="Proteomes" id="UP000230821">
    <property type="component" value="Unassembled WGS sequence"/>
</dbReference>
<evidence type="ECO:0000313" key="2">
    <source>
        <dbReference type="Proteomes" id="UP000230821"/>
    </source>
</evidence>
<dbReference type="EMBL" id="PDSK01000098">
    <property type="protein sequence ID" value="PIE33431.1"/>
    <property type="molecule type" value="Genomic_DNA"/>
</dbReference>
<organism evidence="1 2">
    <name type="scientific">candidate division KSB3 bacterium</name>
    <dbReference type="NCBI Taxonomy" id="2044937"/>
    <lineage>
        <taxon>Bacteria</taxon>
        <taxon>candidate division KSB3</taxon>
    </lineage>
</organism>
<evidence type="ECO:0008006" key="3">
    <source>
        <dbReference type="Google" id="ProtNLM"/>
    </source>
</evidence>
<dbReference type="InterPro" id="IPR010106">
    <property type="entry name" value="RpnA"/>
</dbReference>
<dbReference type="NCBIfam" id="TIGR01784">
    <property type="entry name" value="T_den_put_tspse"/>
    <property type="match status" value="1"/>
</dbReference>
<sequence length="300" mass="35058">MQCCHLHKSVFAMEKLIRFDWAIKKLLRNKANFDILEGFLSAMFQDDVTVVNLLESEGNQDDESDKFNRVDLVVENGKHELILIEVQVQAEYDFFQRISYGVSKLITEYIERGQPCKNVKKVVSVSVTYFNLGVGDDYLYYGSTQFVGRHTHDTLRLTDKQYEAFGTRDVQKLFPEHYLIRVEKFPDTIYDAIDEWIYMLKHSEVKPEFTSKHIQDASEKLRIMNLDAVQRRAYDNYMQNVSYKQSMLWSSREEGRELGQQEAVMTIARNLLANRVALEIIATSTGLSVEQIQRLQHENE</sequence>
<dbReference type="AlphaFoldDB" id="A0A2G6KCP5"/>
<evidence type="ECO:0000313" key="1">
    <source>
        <dbReference type="EMBL" id="PIE33431.1"/>
    </source>
</evidence>
<dbReference type="Pfam" id="PF12784">
    <property type="entry name" value="PDDEXK_2"/>
    <property type="match status" value="1"/>
</dbReference>
<gene>
    <name evidence="1" type="ORF">CSA56_11530</name>
</gene>